<dbReference type="EMBL" id="CP063361">
    <property type="protein sequence ID" value="UOD32937.1"/>
    <property type="molecule type" value="Genomic_DNA"/>
</dbReference>
<keyword evidence="2" id="KW-1185">Reference proteome</keyword>
<dbReference type="RefSeq" id="WP_243493968.1">
    <property type="nucleotide sequence ID" value="NZ_CP063361.1"/>
</dbReference>
<sequence length="112" mass="12354">MGADIHLVVEASDTEQFVAPQAIAFFEWPRHSSLFNAMNNRHGRDGLVAARGFPEPASAMANFHYGLNIIDDDDMDSALAMPSIARSEADEALRTGESHPLVYRRDFISAPH</sequence>
<dbReference type="Proteomes" id="UP000831532">
    <property type="component" value="Chromosome"/>
</dbReference>
<proteinExistence type="predicted"/>
<name>A0ABY4AEC2_9BURK</name>
<reference evidence="1 2" key="1">
    <citation type="submission" date="2020-10" db="EMBL/GenBank/DDBJ databases">
        <title>Genome analysis of Massilia species.</title>
        <authorList>
            <person name="Jung D.-H."/>
        </authorList>
    </citation>
    <scope>NUCLEOTIDE SEQUENCE [LARGE SCALE GENOMIC DNA]</scope>
    <source>
        <strain evidence="2">sipir</strain>
    </source>
</reference>
<organism evidence="1 2">
    <name type="scientific">Massilia violaceinigra</name>
    <dbReference type="NCBI Taxonomy" id="2045208"/>
    <lineage>
        <taxon>Bacteria</taxon>
        <taxon>Pseudomonadati</taxon>
        <taxon>Pseudomonadota</taxon>
        <taxon>Betaproteobacteria</taxon>
        <taxon>Burkholderiales</taxon>
        <taxon>Oxalobacteraceae</taxon>
        <taxon>Telluria group</taxon>
        <taxon>Massilia</taxon>
    </lineage>
</organism>
<protein>
    <submittedName>
        <fullName evidence="1">Uncharacterized protein</fullName>
    </submittedName>
</protein>
<evidence type="ECO:0000313" key="2">
    <source>
        <dbReference type="Proteomes" id="UP000831532"/>
    </source>
</evidence>
<evidence type="ECO:0000313" key="1">
    <source>
        <dbReference type="EMBL" id="UOD32937.1"/>
    </source>
</evidence>
<accession>A0ABY4AEC2</accession>
<gene>
    <name evidence="1" type="ORF">INH39_15550</name>
</gene>